<dbReference type="PROSITE" id="PS50887">
    <property type="entry name" value="GGDEF"/>
    <property type="match status" value="1"/>
</dbReference>
<dbReference type="InterPro" id="IPR000160">
    <property type="entry name" value="GGDEF_dom"/>
</dbReference>
<dbReference type="Gene3D" id="3.30.450.40">
    <property type="match status" value="1"/>
</dbReference>
<dbReference type="PANTHER" id="PTHR33121:SF70">
    <property type="entry name" value="SIGNALING PROTEIN YKOW"/>
    <property type="match status" value="1"/>
</dbReference>
<accession>A0ABZ0S045</accession>
<dbReference type="SUPFAM" id="SSF55073">
    <property type="entry name" value="Nucleotide cyclase"/>
    <property type="match status" value="1"/>
</dbReference>
<dbReference type="RefSeq" id="WP_319837575.1">
    <property type="nucleotide sequence ID" value="NZ_CP137624.1"/>
</dbReference>
<dbReference type="InterPro" id="IPR003018">
    <property type="entry name" value="GAF"/>
</dbReference>
<dbReference type="SUPFAM" id="SSF55781">
    <property type="entry name" value="GAF domain-like"/>
    <property type="match status" value="1"/>
</dbReference>
<reference evidence="3 4" key="1">
    <citation type="submission" date="2023-09" db="EMBL/GenBank/DDBJ databases">
        <authorList>
            <person name="Page C.A."/>
            <person name="Perez-Diaz I.M."/>
        </authorList>
    </citation>
    <scope>NUCLEOTIDE SEQUENCE [LARGE SCALE GENOMIC DNA]</scope>
    <source>
        <strain evidence="3 4">Ll15</strain>
    </source>
</reference>
<evidence type="ECO:0000313" key="3">
    <source>
        <dbReference type="EMBL" id="WPK12926.1"/>
    </source>
</evidence>
<dbReference type="Pfam" id="PF01590">
    <property type="entry name" value="GAF"/>
    <property type="match status" value="1"/>
</dbReference>
<organism evidence="3 4">
    <name type="scientific">Lysinibacillus louembei</name>
    <dbReference type="NCBI Taxonomy" id="1470088"/>
    <lineage>
        <taxon>Bacteria</taxon>
        <taxon>Bacillati</taxon>
        <taxon>Bacillota</taxon>
        <taxon>Bacilli</taxon>
        <taxon>Bacillales</taxon>
        <taxon>Bacillaceae</taxon>
        <taxon>Lysinibacillus</taxon>
    </lineage>
</organism>
<gene>
    <name evidence="3" type="ORF">R6U77_04335</name>
</gene>
<dbReference type="Gene3D" id="3.20.20.450">
    <property type="entry name" value="EAL domain"/>
    <property type="match status" value="1"/>
</dbReference>
<dbReference type="InterPro" id="IPR050706">
    <property type="entry name" value="Cyclic-di-GMP_PDE-like"/>
</dbReference>
<dbReference type="EMBL" id="CP137624">
    <property type="protein sequence ID" value="WPK12926.1"/>
    <property type="molecule type" value="Genomic_DNA"/>
</dbReference>
<evidence type="ECO:0000313" key="4">
    <source>
        <dbReference type="Proteomes" id="UP001322664"/>
    </source>
</evidence>
<dbReference type="SMART" id="SM00065">
    <property type="entry name" value="GAF"/>
    <property type="match status" value="1"/>
</dbReference>
<dbReference type="Proteomes" id="UP001322664">
    <property type="component" value="Chromosome"/>
</dbReference>
<sequence>MSYSLDFSIEEANELLQQLHQTQQQFFFSDKELLKLSRQSIKPILEKTCKNIAKLMKCERVEVWLFNEEQTQLTIEMSYDSKGTSPFSNVTLLKHYIPTYFEAIVHKRTLAVDNIAVDPVMEGLRESLSLEYYQFQSMLDASIVLNWGVGGVICCFSEQQRHWTPVHRHVLASVADMFAFIFDRLHRQEAENYIYKLAFTDTLTNLNNEHAFYKKVDQYLAQDELGIFIYMTLDQFTNIRSVLGHEGGEEVLVNFAQRLYCAFPEPAIIARIGFDHFVIYVPLAHKDKPFLNKKITNALKEPMIIKGQEVYITFSYGAAYYPADVDNVKDGLQVAQIALEHARKQKSRKAIGFYQPSMHKSMKENLLSEMNLQKGLDLKQFQLFYQPQVCCKTGEIEGFEALIRWQHPERGLIPPINFINLAESTGLIKLIGEWVIQEAIAQLKKWHAEGKEHLSLSINLSPVHFLSANLPAYLLQCTQSAGIAPQSLILEITENVAIEDRDAARNRMAELRAMGFPISIDDFGTGYSSFAYLQNLPVQQIKIDRQFIRHISKNENSAAIVQTIVQLGKTLNLQTVAEGVETKKEWDLLKQFGCDSIQGFYFSKPLPVNEIDQLLQNAGGSYNENQST</sequence>
<evidence type="ECO:0000259" key="2">
    <source>
        <dbReference type="PROSITE" id="PS50887"/>
    </source>
</evidence>
<dbReference type="SMART" id="SM00052">
    <property type="entry name" value="EAL"/>
    <property type="match status" value="1"/>
</dbReference>
<dbReference type="Pfam" id="PF00990">
    <property type="entry name" value="GGDEF"/>
    <property type="match status" value="1"/>
</dbReference>
<keyword evidence="4" id="KW-1185">Reference proteome</keyword>
<dbReference type="InterPro" id="IPR029787">
    <property type="entry name" value="Nucleotide_cyclase"/>
</dbReference>
<dbReference type="InterPro" id="IPR029016">
    <property type="entry name" value="GAF-like_dom_sf"/>
</dbReference>
<proteinExistence type="predicted"/>
<dbReference type="NCBIfam" id="TIGR00254">
    <property type="entry name" value="GGDEF"/>
    <property type="match status" value="1"/>
</dbReference>
<dbReference type="PROSITE" id="PS50883">
    <property type="entry name" value="EAL"/>
    <property type="match status" value="1"/>
</dbReference>
<evidence type="ECO:0000259" key="1">
    <source>
        <dbReference type="PROSITE" id="PS50883"/>
    </source>
</evidence>
<feature type="domain" description="GGDEF" evidence="2">
    <location>
        <begin position="224"/>
        <end position="356"/>
    </location>
</feature>
<dbReference type="Pfam" id="PF00563">
    <property type="entry name" value="EAL"/>
    <property type="match status" value="1"/>
</dbReference>
<dbReference type="InterPro" id="IPR035919">
    <property type="entry name" value="EAL_sf"/>
</dbReference>
<dbReference type="InterPro" id="IPR001633">
    <property type="entry name" value="EAL_dom"/>
</dbReference>
<dbReference type="InterPro" id="IPR043128">
    <property type="entry name" value="Rev_trsase/Diguanyl_cyclase"/>
</dbReference>
<dbReference type="Gene3D" id="3.30.70.270">
    <property type="match status" value="1"/>
</dbReference>
<dbReference type="CDD" id="cd01949">
    <property type="entry name" value="GGDEF"/>
    <property type="match status" value="1"/>
</dbReference>
<name>A0ABZ0S045_9BACI</name>
<dbReference type="PANTHER" id="PTHR33121">
    <property type="entry name" value="CYCLIC DI-GMP PHOSPHODIESTERASE PDEF"/>
    <property type="match status" value="1"/>
</dbReference>
<feature type="domain" description="EAL" evidence="1">
    <location>
        <begin position="365"/>
        <end position="619"/>
    </location>
</feature>
<protein>
    <submittedName>
        <fullName evidence="3">GGDEF and EAL domain-containing protein</fullName>
    </submittedName>
</protein>
<dbReference type="SUPFAM" id="SSF141868">
    <property type="entry name" value="EAL domain-like"/>
    <property type="match status" value="1"/>
</dbReference>
<dbReference type="SMART" id="SM00267">
    <property type="entry name" value="GGDEF"/>
    <property type="match status" value="1"/>
</dbReference>
<dbReference type="CDD" id="cd01948">
    <property type="entry name" value="EAL"/>
    <property type="match status" value="1"/>
</dbReference>